<reference evidence="1 2" key="1">
    <citation type="submission" date="2020-04" db="EMBL/GenBank/DDBJ databases">
        <title>Paeniglutamicibacter sp. ANT13_2, a novel actinomycete isolated from sediment in Antarctica.</title>
        <authorList>
            <person name="Sakdapetsiri C."/>
            <person name="Pinyakong O."/>
        </authorList>
    </citation>
    <scope>NUCLEOTIDE SEQUENCE [LARGE SCALE GENOMIC DNA]</scope>
    <source>
        <strain evidence="1 2">ANT13_2</strain>
    </source>
</reference>
<gene>
    <name evidence="1" type="ORF">HED64_14205</name>
</gene>
<dbReference type="Proteomes" id="UP000746595">
    <property type="component" value="Unassembled WGS sequence"/>
</dbReference>
<protein>
    <recommendedName>
        <fullName evidence="3">Sigma-70 family RNA polymerase sigma factor</fullName>
    </recommendedName>
</protein>
<evidence type="ECO:0000313" key="1">
    <source>
        <dbReference type="EMBL" id="NKG21853.1"/>
    </source>
</evidence>
<keyword evidence="2" id="KW-1185">Reference proteome</keyword>
<dbReference type="EMBL" id="JAAWVT010000007">
    <property type="protein sequence ID" value="NKG21853.1"/>
    <property type="molecule type" value="Genomic_DNA"/>
</dbReference>
<comment type="caution">
    <text evidence="1">The sequence shown here is derived from an EMBL/GenBank/DDBJ whole genome shotgun (WGS) entry which is preliminary data.</text>
</comment>
<accession>A0ABX1G6F8</accession>
<sequence length="176" mass="19839">MYTEKQLDLEILKLAWKAYGDDEDHEGSCDKALTLETLEALTVVKMHCERMERQLVKSARWHGSPWSQIGEAMGVTRQAVQKKYSTSGEGGGAEGLRRLGPVTRRDEVLELGASALEGWIPTQSFHGHHLLRRTTNGQWELSRRFVFSPSPPDGDGWSVSSIRFPDCFLVRRLIDG</sequence>
<name>A0ABX1G6F8_9MICC</name>
<proteinExistence type="predicted"/>
<evidence type="ECO:0008006" key="3">
    <source>
        <dbReference type="Google" id="ProtNLM"/>
    </source>
</evidence>
<dbReference type="RefSeq" id="WP_168152609.1">
    <property type="nucleotide sequence ID" value="NZ_JAAWVT010000007.1"/>
</dbReference>
<organism evidence="1 2">
    <name type="scientific">Paeniglutamicibacter terrestris</name>
    <dbReference type="NCBI Taxonomy" id="2723403"/>
    <lineage>
        <taxon>Bacteria</taxon>
        <taxon>Bacillati</taxon>
        <taxon>Actinomycetota</taxon>
        <taxon>Actinomycetes</taxon>
        <taxon>Micrococcales</taxon>
        <taxon>Micrococcaceae</taxon>
        <taxon>Paeniglutamicibacter</taxon>
    </lineage>
</organism>
<evidence type="ECO:0000313" key="2">
    <source>
        <dbReference type="Proteomes" id="UP000746595"/>
    </source>
</evidence>